<reference evidence="1" key="1">
    <citation type="submission" date="2020-12" db="EMBL/GenBank/DDBJ databases">
        <title>Metabolic potential, ecology and presence of endohyphal bacteria is reflected in genomic diversity of Mucoromycotina.</title>
        <authorList>
            <person name="Muszewska A."/>
            <person name="Okrasinska A."/>
            <person name="Steczkiewicz K."/>
            <person name="Drgas O."/>
            <person name="Orlowska M."/>
            <person name="Perlinska-Lenart U."/>
            <person name="Aleksandrzak-Piekarczyk T."/>
            <person name="Szatraj K."/>
            <person name="Zielenkiewicz U."/>
            <person name="Pilsyk S."/>
            <person name="Malc E."/>
            <person name="Mieczkowski P."/>
            <person name="Kruszewska J.S."/>
            <person name="Biernat P."/>
            <person name="Pawlowska J."/>
        </authorList>
    </citation>
    <scope>NUCLEOTIDE SEQUENCE</scope>
    <source>
        <strain evidence="1">CBS 226.32</strain>
    </source>
</reference>
<name>A0A8H7UU55_9FUNG</name>
<protein>
    <recommendedName>
        <fullName evidence="3">F-box domain-containing protein</fullName>
    </recommendedName>
</protein>
<gene>
    <name evidence="1" type="ORF">INT46_011768</name>
</gene>
<comment type="caution">
    <text evidence="1">The sequence shown here is derived from an EMBL/GenBank/DDBJ whole genome shotgun (WGS) entry which is preliminary data.</text>
</comment>
<dbReference type="Gene3D" id="3.80.10.10">
    <property type="entry name" value="Ribonuclease Inhibitor"/>
    <property type="match status" value="1"/>
</dbReference>
<evidence type="ECO:0000313" key="2">
    <source>
        <dbReference type="Proteomes" id="UP000650833"/>
    </source>
</evidence>
<dbReference type="SUPFAM" id="SSF52047">
    <property type="entry name" value="RNI-like"/>
    <property type="match status" value="1"/>
</dbReference>
<dbReference type="EMBL" id="JAEPRC010000602">
    <property type="protein sequence ID" value="KAG2194197.1"/>
    <property type="molecule type" value="Genomic_DNA"/>
</dbReference>
<dbReference type="Proteomes" id="UP000650833">
    <property type="component" value="Unassembled WGS sequence"/>
</dbReference>
<keyword evidence="2" id="KW-1185">Reference proteome</keyword>
<organism evidence="1 2">
    <name type="scientific">Mucor plumbeus</name>
    <dbReference type="NCBI Taxonomy" id="97098"/>
    <lineage>
        <taxon>Eukaryota</taxon>
        <taxon>Fungi</taxon>
        <taxon>Fungi incertae sedis</taxon>
        <taxon>Mucoromycota</taxon>
        <taxon>Mucoromycotina</taxon>
        <taxon>Mucoromycetes</taxon>
        <taxon>Mucorales</taxon>
        <taxon>Mucorineae</taxon>
        <taxon>Mucoraceae</taxon>
        <taxon>Mucor</taxon>
    </lineage>
</organism>
<accession>A0A8H7UU55</accession>
<dbReference type="OrthoDB" id="2218526at2759"/>
<evidence type="ECO:0008006" key="3">
    <source>
        <dbReference type="Google" id="ProtNLM"/>
    </source>
</evidence>
<dbReference type="AlphaFoldDB" id="A0A8H7UU55"/>
<proteinExistence type="predicted"/>
<evidence type="ECO:0000313" key="1">
    <source>
        <dbReference type="EMBL" id="KAG2194197.1"/>
    </source>
</evidence>
<dbReference type="InterPro" id="IPR032675">
    <property type="entry name" value="LRR_dom_sf"/>
</dbReference>
<sequence>MAPWNAIPTEVLKRILQCIDSIQQLGECRLVHTSWDYPAESAMFSKNIDIKNDNMLYKFCRHLRRKPGRGKLITHLNMDSVCSRTFLEELLRICFTPNMEALMGDVLSEEDVGYKLISEIVLNSTEDFNKLRYVSNNRFATESYLEMLSLFKESLERMDLQFTDSMLGEEDCSYLAAKFASELSEFKSLNRLDLQMYYNYSLKDMEKILDNCPYLEYLRASIGSIQCNSIEECFGSNKIKKFESLKILVLYIDPGESPILLEYCLTKYPNIEKIIYHSPDGPPDFADEMGDFPIELEMLKSVPYYEMEFTLHEDDDVGVIRETMQTEYNNVVIDILDRQFMG</sequence>